<dbReference type="InterPro" id="IPR029056">
    <property type="entry name" value="Ribokinase-like"/>
</dbReference>
<organism evidence="4 5">
    <name type="scientific">Robinsoniella peoriensis</name>
    <dbReference type="NCBI Taxonomy" id="180332"/>
    <lineage>
        <taxon>Bacteria</taxon>
        <taxon>Bacillati</taxon>
        <taxon>Bacillota</taxon>
        <taxon>Clostridia</taxon>
        <taxon>Lachnospirales</taxon>
        <taxon>Lachnospiraceae</taxon>
        <taxon>Robinsoniella</taxon>
    </lineage>
</organism>
<sequence>MGFAAGVGYLNLDLLYLGVGHLPEEGEEVYAKSLDIQLGGGVPATMITLSRLGVDSKIATFLGEDVFSGYAAKLLDACGVSYANLYRGNGIPVAVTSVMITERDRTFMSALDRVDITQKIQEETYRQLQGAKVIDMHAGFLDAYKRLKAEGAILVFDVGWDEGLSTQKYKEYLELADFFTPNQKEALKITGKDNVEEAAVELGRFFPEVIIKLDSAGCLYWKNGESIVIPPLQNVNKIDSTGAGDAFMAGFIYGLYHDCSVTDSIIYGNVTGGTCVEGVGCLTKYVNEKELMEKAKEIKKLL</sequence>
<evidence type="ECO:0000256" key="1">
    <source>
        <dbReference type="ARBA" id="ARBA00022679"/>
    </source>
</evidence>
<evidence type="ECO:0000256" key="2">
    <source>
        <dbReference type="ARBA" id="ARBA00022777"/>
    </source>
</evidence>
<dbReference type="InterPro" id="IPR011611">
    <property type="entry name" value="PfkB_dom"/>
</dbReference>
<evidence type="ECO:0000259" key="3">
    <source>
        <dbReference type="Pfam" id="PF00294"/>
    </source>
</evidence>
<dbReference type="RefSeq" id="WP_027295211.1">
    <property type="nucleotide sequence ID" value="NZ_JTGN01000009.1"/>
</dbReference>
<dbReference type="InterPro" id="IPR002173">
    <property type="entry name" value="Carboh/pur_kinase_PfkB_CS"/>
</dbReference>
<dbReference type="STRING" id="180332.GCA_000797495_00191"/>
<accession>A0A4U8QBE4</accession>
<dbReference type="PANTHER" id="PTHR10584:SF167">
    <property type="entry name" value="PFKB DOMAIN PROTEIN"/>
    <property type="match status" value="1"/>
</dbReference>
<keyword evidence="2 4" id="KW-0418">Kinase</keyword>
<dbReference type="SUPFAM" id="SSF53613">
    <property type="entry name" value="Ribokinase-like"/>
    <property type="match status" value="1"/>
</dbReference>
<name>A0A4U8QBE4_9FIRM</name>
<protein>
    <submittedName>
        <fullName evidence="4">Putative sugar kinase YdjH</fullName>
        <ecNumber evidence="4">2.7.1.-</ecNumber>
    </submittedName>
</protein>
<dbReference type="GO" id="GO:0016301">
    <property type="term" value="F:kinase activity"/>
    <property type="evidence" value="ECO:0007669"/>
    <property type="project" value="UniProtKB-KW"/>
</dbReference>
<evidence type="ECO:0000313" key="4">
    <source>
        <dbReference type="EMBL" id="TLD02351.1"/>
    </source>
</evidence>
<keyword evidence="5" id="KW-1185">Reference proteome</keyword>
<reference evidence="4 5" key="1">
    <citation type="journal article" date="2019" name="Anaerobe">
        <title>Detection of Robinsoniella peoriensis in multiple bone samples of a trauma patient.</title>
        <authorList>
            <person name="Schrottner P."/>
            <person name="Hartwich K."/>
            <person name="Bunk B."/>
            <person name="Schober I."/>
            <person name="Helbig S."/>
            <person name="Rudolph W.W."/>
            <person name="Gunzer F."/>
        </authorList>
    </citation>
    <scope>NUCLEOTIDE SEQUENCE [LARGE SCALE GENOMIC DNA]</scope>
    <source>
        <strain evidence="4 5">DSM 106044</strain>
    </source>
</reference>
<dbReference type="PROSITE" id="PS00584">
    <property type="entry name" value="PFKB_KINASES_2"/>
    <property type="match status" value="1"/>
</dbReference>
<dbReference type="EC" id="2.7.1.-" evidence="4"/>
<evidence type="ECO:0000313" key="5">
    <source>
        <dbReference type="Proteomes" id="UP000306509"/>
    </source>
</evidence>
<dbReference type="EMBL" id="QGQD01000017">
    <property type="protein sequence ID" value="TLD02351.1"/>
    <property type="molecule type" value="Genomic_DNA"/>
</dbReference>
<comment type="caution">
    <text evidence="4">The sequence shown here is derived from an EMBL/GenBank/DDBJ whole genome shotgun (WGS) entry which is preliminary data.</text>
</comment>
<keyword evidence="1 4" id="KW-0808">Transferase</keyword>
<feature type="domain" description="Carbohydrate kinase PfkB" evidence="3">
    <location>
        <begin position="7"/>
        <end position="283"/>
    </location>
</feature>
<proteinExistence type="predicted"/>
<dbReference type="AlphaFoldDB" id="A0A4U8QBE4"/>
<dbReference type="Proteomes" id="UP000306509">
    <property type="component" value="Unassembled WGS sequence"/>
</dbReference>
<dbReference type="Gene3D" id="3.40.1190.20">
    <property type="match status" value="1"/>
</dbReference>
<dbReference type="PANTHER" id="PTHR10584">
    <property type="entry name" value="SUGAR KINASE"/>
    <property type="match status" value="1"/>
</dbReference>
<dbReference type="Pfam" id="PF00294">
    <property type="entry name" value="PfkB"/>
    <property type="match status" value="1"/>
</dbReference>
<gene>
    <name evidence="4" type="primary">ydjH_1</name>
    <name evidence="4" type="ORF">DSM106044_00733</name>
</gene>